<dbReference type="EMBL" id="JAPWTK010000094">
    <property type="protein sequence ID" value="KAJ8950808.1"/>
    <property type="molecule type" value="Genomic_DNA"/>
</dbReference>
<evidence type="ECO:0000313" key="2">
    <source>
        <dbReference type="EMBL" id="KAJ8950808.1"/>
    </source>
</evidence>
<feature type="domain" description="Diacylglycerol kinase iota-like" evidence="1">
    <location>
        <begin position="55"/>
        <end position="86"/>
    </location>
</feature>
<dbReference type="Proteomes" id="UP001162162">
    <property type="component" value="Unassembled WGS sequence"/>
</dbReference>
<organism evidence="2 3">
    <name type="scientific">Aromia moschata</name>
    <dbReference type="NCBI Taxonomy" id="1265417"/>
    <lineage>
        <taxon>Eukaryota</taxon>
        <taxon>Metazoa</taxon>
        <taxon>Ecdysozoa</taxon>
        <taxon>Arthropoda</taxon>
        <taxon>Hexapoda</taxon>
        <taxon>Insecta</taxon>
        <taxon>Pterygota</taxon>
        <taxon>Neoptera</taxon>
        <taxon>Endopterygota</taxon>
        <taxon>Coleoptera</taxon>
        <taxon>Polyphaga</taxon>
        <taxon>Cucujiformia</taxon>
        <taxon>Chrysomeloidea</taxon>
        <taxon>Cerambycidae</taxon>
        <taxon>Cerambycinae</taxon>
        <taxon>Callichromatini</taxon>
        <taxon>Aromia</taxon>
    </lineage>
</organism>
<protein>
    <recommendedName>
        <fullName evidence="1">Diacylglycerol kinase iota-like domain-containing protein</fullName>
    </recommendedName>
</protein>
<dbReference type="AlphaFoldDB" id="A0AAV8YIR2"/>
<keyword evidence="3" id="KW-1185">Reference proteome</keyword>
<evidence type="ECO:0000313" key="3">
    <source>
        <dbReference type="Proteomes" id="UP001162162"/>
    </source>
</evidence>
<gene>
    <name evidence="2" type="ORF">NQ318_012670</name>
</gene>
<accession>A0AAV8YIR2</accession>
<proteinExistence type="predicted"/>
<comment type="caution">
    <text evidence="2">The sequence shown here is derived from an EMBL/GenBank/DDBJ whole genome shotgun (WGS) entry which is preliminary data.</text>
</comment>
<dbReference type="Pfam" id="PF23578">
    <property type="entry name" value="DGKI"/>
    <property type="match status" value="1"/>
</dbReference>
<dbReference type="InterPro" id="IPR056383">
    <property type="entry name" value="DGKI-like_dom"/>
</dbReference>
<sequence length="132" mass="14654">MVTSAEPTFNVTWSFDILNTPTEKSKGFRSGKRIGHSIVPLLSIPPHPVGAILVACTAERFFRVDRAQENLHYVSDIAFENLYILECGGNTVPQTPEDETANPSPSSNHQMSYIIPEMRIRNFMDTIGKGTS</sequence>
<evidence type="ECO:0000259" key="1">
    <source>
        <dbReference type="Pfam" id="PF23578"/>
    </source>
</evidence>
<reference evidence="2" key="1">
    <citation type="journal article" date="2023" name="Insect Mol. Biol.">
        <title>Genome sequencing provides insights into the evolution of gene families encoding plant cell wall-degrading enzymes in longhorned beetles.</title>
        <authorList>
            <person name="Shin N.R."/>
            <person name="Okamura Y."/>
            <person name="Kirsch R."/>
            <person name="Pauchet Y."/>
        </authorList>
    </citation>
    <scope>NUCLEOTIDE SEQUENCE</scope>
    <source>
        <strain evidence="2">AMC_N1</strain>
    </source>
</reference>
<name>A0AAV8YIR2_9CUCU</name>